<keyword evidence="4 8" id="KW-0812">Transmembrane</keyword>
<evidence type="ECO:0000256" key="1">
    <source>
        <dbReference type="ARBA" id="ARBA00004141"/>
    </source>
</evidence>
<dbReference type="InterPro" id="IPR018047">
    <property type="entry name" value="Ammonium_transpt_CS"/>
</dbReference>
<dbReference type="Pfam" id="PF00909">
    <property type="entry name" value="Ammonium_transp"/>
    <property type="match status" value="1"/>
</dbReference>
<protein>
    <submittedName>
        <fullName evidence="10">Ammonium transporter NrgA</fullName>
    </submittedName>
</protein>
<evidence type="ECO:0000256" key="4">
    <source>
        <dbReference type="ARBA" id="ARBA00022692"/>
    </source>
</evidence>
<dbReference type="PANTHER" id="PTHR43029">
    <property type="entry name" value="AMMONIUM TRANSPORTER MEP2"/>
    <property type="match status" value="1"/>
</dbReference>
<feature type="transmembrane region" description="Helical" evidence="8">
    <location>
        <begin position="28"/>
        <end position="49"/>
    </location>
</feature>
<evidence type="ECO:0000256" key="2">
    <source>
        <dbReference type="ARBA" id="ARBA00005887"/>
    </source>
</evidence>
<comment type="similarity">
    <text evidence="2">Belongs to the ammonia transporter channel (TC 1.A.11.2) family.</text>
</comment>
<feature type="non-terminal residue" evidence="10">
    <location>
        <position position="1"/>
    </location>
</feature>
<dbReference type="GO" id="GO:0005886">
    <property type="term" value="C:plasma membrane"/>
    <property type="evidence" value="ECO:0007669"/>
    <property type="project" value="TreeGrafter"/>
</dbReference>
<organism evidence="10">
    <name type="scientific">termite gut metagenome</name>
    <dbReference type="NCBI Taxonomy" id="433724"/>
    <lineage>
        <taxon>unclassified sequences</taxon>
        <taxon>metagenomes</taxon>
        <taxon>organismal metagenomes</taxon>
    </lineage>
</organism>
<evidence type="ECO:0000256" key="6">
    <source>
        <dbReference type="ARBA" id="ARBA00023136"/>
    </source>
</evidence>
<comment type="subcellular location">
    <subcellularLocation>
        <location evidence="1">Membrane</location>
        <topology evidence="1">Multi-pass membrane protein</topology>
    </subcellularLocation>
</comment>
<evidence type="ECO:0000256" key="5">
    <source>
        <dbReference type="ARBA" id="ARBA00022989"/>
    </source>
</evidence>
<evidence type="ECO:0000256" key="7">
    <source>
        <dbReference type="ARBA" id="ARBA00023177"/>
    </source>
</evidence>
<keyword evidence="5 8" id="KW-1133">Transmembrane helix</keyword>
<evidence type="ECO:0000313" key="10">
    <source>
        <dbReference type="EMBL" id="KAA6312379.1"/>
    </source>
</evidence>
<dbReference type="PANTHER" id="PTHR43029:SF10">
    <property type="entry name" value="AMMONIUM TRANSPORTER MEP2"/>
    <property type="match status" value="1"/>
</dbReference>
<evidence type="ECO:0000256" key="8">
    <source>
        <dbReference type="SAM" id="Phobius"/>
    </source>
</evidence>
<keyword evidence="3" id="KW-0813">Transport</keyword>
<evidence type="ECO:0000259" key="9">
    <source>
        <dbReference type="Pfam" id="PF00909"/>
    </source>
</evidence>
<feature type="domain" description="Ammonium transporter AmtB-like" evidence="9">
    <location>
        <begin position="1"/>
        <end position="54"/>
    </location>
</feature>
<dbReference type="PROSITE" id="PS01219">
    <property type="entry name" value="AMMONIUM_TRANSP"/>
    <property type="match status" value="1"/>
</dbReference>
<evidence type="ECO:0000256" key="3">
    <source>
        <dbReference type="ARBA" id="ARBA00022448"/>
    </source>
</evidence>
<dbReference type="AlphaFoldDB" id="A0A5J4PUI8"/>
<dbReference type="EMBL" id="SNRY01006536">
    <property type="protein sequence ID" value="KAA6312379.1"/>
    <property type="molecule type" value="Genomic_DNA"/>
</dbReference>
<reference evidence="10" key="1">
    <citation type="submission" date="2019-03" db="EMBL/GenBank/DDBJ databases">
        <title>Single cell metagenomics reveals metabolic interactions within the superorganism composed of flagellate Streblomastix strix and complex community of Bacteroidetes bacteria on its surface.</title>
        <authorList>
            <person name="Treitli S.C."/>
            <person name="Kolisko M."/>
            <person name="Husnik F."/>
            <person name="Keeling P."/>
            <person name="Hampl V."/>
        </authorList>
    </citation>
    <scope>NUCLEOTIDE SEQUENCE</scope>
    <source>
        <strain evidence="10">STM</strain>
    </source>
</reference>
<keyword evidence="6 8" id="KW-0472">Membrane</keyword>
<dbReference type="InterPro" id="IPR001905">
    <property type="entry name" value="Ammonium_transpt"/>
</dbReference>
<dbReference type="Gene3D" id="1.10.3430.10">
    <property type="entry name" value="Ammonium transporter AmtB like domains"/>
    <property type="match status" value="1"/>
</dbReference>
<sequence>LWAILVYNPMAHWVWGGGWMQTLGVIDFAGGTVVHINAGISALVMAILLGKRKSDRIC</sequence>
<keyword evidence="7" id="KW-0924">Ammonia transport</keyword>
<dbReference type="InterPro" id="IPR024041">
    <property type="entry name" value="NH4_transpt_AmtB-like_dom"/>
</dbReference>
<comment type="caution">
    <text evidence="10">The sequence shown here is derived from an EMBL/GenBank/DDBJ whole genome shotgun (WGS) entry which is preliminary data.</text>
</comment>
<dbReference type="GO" id="GO:0008519">
    <property type="term" value="F:ammonium channel activity"/>
    <property type="evidence" value="ECO:0007669"/>
    <property type="project" value="InterPro"/>
</dbReference>
<accession>A0A5J4PUI8</accession>
<name>A0A5J4PUI8_9ZZZZ</name>
<dbReference type="SUPFAM" id="SSF111352">
    <property type="entry name" value="Ammonium transporter"/>
    <property type="match status" value="1"/>
</dbReference>
<gene>
    <name evidence="10" type="ORF">EZS27_036681</name>
</gene>
<proteinExistence type="inferred from homology"/>
<dbReference type="InterPro" id="IPR029020">
    <property type="entry name" value="Ammonium/urea_transptr"/>
</dbReference>